<name>A0A2X2JSF5_SPHMU</name>
<dbReference type="EMBL" id="CABWMV010000026">
    <property type="protein sequence ID" value="VXD06501.1"/>
    <property type="molecule type" value="Genomic_DNA"/>
</dbReference>
<reference evidence="2 4" key="2">
    <citation type="submission" date="2019-10" db="EMBL/GenBank/DDBJ databases">
        <authorList>
            <person name="Karimi E."/>
        </authorList>
    </citation>
    <scope>NUCLEOTIDE SEQUENCE [LARGE SCALE GENOMIC DNA]</scope>
    <source>
        <strain evidence="2">Sphingobacterium sp. 8BC</strain>
    </source>
</reference>
<evidence type="ECO:0000313" key="3">
    <source>
        <dbReference type="Proteomes" id="UP000251241"/>
    </source>
</evidence>
<dbReference type="RefSeq" id="WP_070561079.1">
    <property type="nucleotide sequence ID" value="NZ_CP068086.1"/>
</dbReference>
<evidence type="ECO:0000313" key="2">
    <source>
        <dbReference type="EMBL" id="VXD06501.1"/>
    </source>
</evidence>
<gene>
    <name evidence="1" type="ORF">NCTC11343_05610</name>
    <name evidence="2" type="ORF">SPHINGO8BC_70044</name>
</gene>
<dbReference type="Proteomes" id="UP000432350">
    <property type="component" value="Unassembled WGS sequence"/>
</dbReference>
<protein>
    <submittedName>
        <fullName evidence="2">Twin-arginine translocation pathway signal protein</fullName>
    </submittedName>
</protein>
<dbReference type="AlphaFoldDB" id="A0A2X2JSF5"/>
<accession>A0A2X2JSF5</accession>
<dbReference type="EMBL" id="UAUU01000011">
    <property type="protein sequence ID" value="SPZ94871.1"/>
    <property type="molecule type" value="Genomic_DNA"/>
</dbReference>
<sequence>MNRREAIQRVAMLMGGTVIGASLFLEGCQRSASKDIEMLFDSKSIDFLGDLAEAILPKTTTPGAKEAGVGSEIPVLVRDCYKPEEQQVFLAGTAGIDERAKKEFGRNFQQLEKKDQTAFVDILDKEAQDYDEKKSANDLPHFFTLFKQLTLLTFFSSKLGATEVFRYVKIPGKYDGDFPYQKGDHAWAT</sequence>
<organism evidence="1 3">
    <name type="scientific">Sphingobacterium multivorum</name>
    <dbReference type="NCBI Taxonomy" id="28454"/>
    <lineage>
        <taxon>Bacteria</taxon>
        <taxon>Pseudomonadati</taxon>
        <taxon>Bacteroidota</taxon>
        <taxon>Sphingobacteriia</taxon>
        <taxon>Sphingobacteriales</taxon>
        <taxon>Sphingobacteriaceae</taxon>
        <taxon>Sphingobacterium</taxon>
    </lineage>
</organism>
<dbReference type="GeneID" id="97180370"/>
<accession>A0A654DKK4</accession>
<evidence type="ECO:0000313" key="1">
    <source>
        <dbReference type="EMBL" id="SPZ94871.1"/>
    </source>
</evidence>
<proteinExistence type="predicted"/>
<evidence type="ECO:0000313" key="4">
    <source>
        <dbReference type="Proteomes" id="UP000432350"/>
    </source>
</evidence>
<dbReference type="Proteomes" id="UP000251241">
    <property type="component" value="Unassembled WGS sequence"/>
</dbReference>
<dbReference type="Pfam" id="PF13618">
    <property type="entry name" value="Gluconate_2-dh3"/>
    <property type="match status" value="1"/>
</dbReference>
<dbReference type="InterPro" id="IPR027056">
    <property type="entry name" value="Gluconate_2DH_su3"/>
</dbReference>
<reference evidence="1 3" key="1">
    <citation type="submission" date="2018-06" db="EMBL/GenBank/DDBJ databases">
        <authorList>
            <consortium name="Pathogen Informatics"/>
            <person name="Doyle S."/>
        </authorList>
    </citation>
    <scope>NUCLEOTIDE SEQUENCE [LARGE SCALE GENOMIC DNA]</scope>
    <source>
        <strain evidence="1 3">NCTC11343</strain>
    </source>
</reference>